<evidence type="ECO:0000313" key="3">
    <source>
        <dbReference type="Proteomes" id="UP001228905"/>
    </source>
</evidence>
<gene>
    <name evidence="2" type="ORF">QO010_003821</name>
</gene>
<accession>A0ABU0IVI8</accession>
<dbReference type="EMBL" id="JAUSVS010000009">
    <property type="protein sequence ID" value="MDQ0466028.1"/>
    <property type="molecule type" value="Genomic_DNA"/>
</dbReference>
<keyword evidence="1" id="KW-0732">Signal</keyword>
<sequence>MRIVLAVIALFTLTASPAFADWGFARWGDNPGQVIAASGGQVRASTSGTDDDTVEAFPIGAVAPAWLQGGLPFRAVFYFDIDKDALRMVKLTPPRGEALCARLRLWLIGRYGDPQSSSNKAVLRIDQWFATPEGNDMRLSQVGTGEAALCSLVYVPANTLYRPKG</sequence>
<dbReference type="RefSeq" id="WP_307351826.1">
    <property type="nucleotide sequence ID" value="NZ_JAUSVS010000009.1"/>
</dbReference>
<comment type="caution">
    <text evidence="2">The sequence shown here is derived from an EMBL/GenBank/DDBJ whole genome shotgun (WGS) entry which is preliminary data.</text>
</comment>
<evidence type="ECO:0000313" key="2">
    <source>
        <dbReference type="EMBL" id="MDQ0466028.1"/>
    </source>
</evidence>
<feature type="chain" id="PRO_5046784784" evidence="1">
    <location>
        <begin position="21"/>
        <end position="165"/>
    </location>
</feature>
<evidence type="ECO:0000256" key="1">
    <source>
        <dbReference type="SAM" id="SignalP"/>
    </source>
</evidence>
<proteinExistence type="predicted"/>
<dbReference type="Proteomes" id="UP001228905">
    <property type="component" value="Unassembled WGS sequence"/>
</dbReference>
<keyword evidence="3" id="KW-1185">Reference proteome</keyword>
<protein>
    <submittedName>
        <fullName evidence="2">Uncharacterized protein</fullName>
    </submittedName>
</protein>
<feature type="signal peptide" evidence="1">
    <location>
        <begin position="1"/>
        <end position="20"/>
    </location>
</feature>
<reference evidence="2 3" key="1">
    <citation type="submission" date="2023-07" db="EMBL/GenBank/DDBJ databases">
        <title>Genomic Encyclopedia of Type Strains, Phase IV (KMG-IV): sequencing the most valuable type-strain genomes for metagenomic binning, comparative biology and taxonomic classification.</title>
        <authorList>
            <person name="Goeker M."/>
        </authorList>
    </citation>
    <scope>NUCLEOTIDE SEQUENCE [LARGE SCALE GENOMIC DNA]</scope>
    <source>
        <strain evidence="2 3">DSM 18695</strain>
    </source>
</reference>
<name>A0ABU0IVI8_9CAUL</name>
<organism evidence="2 3">
    <name type="scientific">Caulobacter ginsengisoli</name>
    <dbReference type="NCBI Taxonomy" id="400775"/>
    <lineage>
        <taxon>Bacteria</taxon>
        <taxon>Pseudomonadati</taxon>
        <taxon>Pseudomonadota</taxon>
        <taxon>Alphaproteobacteria</taxon>
        <taxon>Caulobacterales</taxon>
        <taxon>Caulobacteraceae</taxon>
        <taxon>Caulobacter</taxon>
    </lineage>
</organism>